<keyword evidence="3" id="KW-1185">Reference proteome</keyword>
<dbReference type="PANTHER" id="PTHR38753">
    <property type="entry name" value="SLR1441 PROTEIN"/>
    <property type="match status" value="1"/>
</dbReference>
<dbReference type="InterPro" id="IPR011335">
    <property type="entry name" value="Restrct_endonuc-II-like"/>
</dbReference>
<dbReference type="RefSeq" id="WP_034435200.1">
    <property type="nucleotide sequence ID" value="NZ_CBTK010000263.1"/>
</dbReference>
<dbReference type="EMBL" id="CBTK010000263">
    <property type="protein sequence ID" value="CDH46513.1"/>
    <property type="molecule type" value="Genomic_DNA"/>
</dbReference>
<keyword evidence="1" id="KW-0175">Coiled coil</keyword>
<protein>
    <submittedName>
        <fullName evidence="2">Similar to tr P73663 P73663</fullName>
    </submittedName>
</protein>
<reference evidence="2 3" key="1">
    <citation type="journal article" date="2014" name="ISME J.">
        <title>Candidatus Competibacter-lineage genomes retrieved from metagenomes reveal functional metabolic diversity.</title>
        <authorList>
            <person name="McIlroy S.J."/>
            <person name="Albertsen M."/>
            <person name="Andresen E.K."/>
            <person name="Saunders A.M."/>
            <person name="Kristiansen R."/>
            <person name="Stokholm-Bjerregaard M."/>
            <person name="Nielsen K.L."/>
            <person name="Nielsen P.H."/>
        </authorList>
    </citation>
    <scope>NUCLEOTIDE SEQUENCE [LARGE SCALE GENOMIC DNA]</scope>
    <source>
        <strain evidence="2 3">Run_B_J11</strain>
    </source>
</reference>
<dbReference type="SUPFAM" id="SSF52980">
    <property type="entry name" value="Restriction endonuclease-like"/>
    <property type="match status" value="1"/>
</dbReference>
<feature type="coiled-coil region" evidence="1">
    <location>
        <begin position="19"/>
        <end position="46"/>
    </location>
</feature>
<proteinExistence type="predicted"/>
<evidence type="ECO:0000313" key="3">
    <source>
        <dbReference type="Proteomes" id="UP000019184"/>
    </source>
</evidence>
<comment type="caution">
    <text evidence="2">The sequence shown here is derived from an EMBL/GenBank/DDBJ whole genome shotgun (WGS) entry which is preliminary data.</text>
</comment>
<accession>A0A7U7GE55</accession>
<organism evidence="2 3">
    <name type="scientific">Candidatus Contendobacter odensis Run_B_J11</name>
    <dbReference type="NCBI Taxonomy" id="1400861"/>
    <lineage>
        <taxon>Bacteria</taxon>
        <taxon>Pseudomonadati</taxon>
        <taxon>Pseudomonadota</taxon>
        <taxon>Gammaproteobacteria</taxon>
        <taxon>Candidatus Competibacteraceae</taxon>
        <taxon>Candidatus Contendibacter</taxon>
    </lineage>
</organism>
<dbReference type="AlphaFoldDB" id="A0A7U7GE55"/>
<dbReference type="PANTHER" id="PTHR38753:SF1">
    <property type="entry name" value="SLR1441 PROTEIN"/>
    <property type="match status" value="1"/>
</dbReference>
<dbReference type="Proteomes" id="UP000019184">
    <property type="component" value="Unassembled WGS sequence"/>
</dbReference>
<name>A0A7U7GE55_9GAMM</name>
<gene>
    <name evidence="2" type="ORF">BN874_480009</name>
</gene>
<evidence type="ECO:0000256" key="1">
    <source>
        <dbReference type="SAM" id="Coils"/>
    </source>
</evidence>
<sequence>MATTLDEVWALFRETDRKFQETDRVIKELAQEVKETSREVKRVSKQIGELGHRLGEFVEGLVKPAVVRLFQARGIDIHEVYPDVEVDRGTEGIQIDLLVVNDTEAVLVEVKSKLTVADVDDHLERLAKFKRLLPRYAEVRAMGAVAAMVIPKEAARYACRQGFFVLAQSGETVVILNDAQFQPKAW</sequence>
<evidence type="ECO:0000313" key="2">
    <source>
        <dbReference type="EMBL" id="CDH46513.1"/>
    </source>
</evidence>
<dbReference type="OrthoDB" id="5623749at2"/>